<keyword evidence="7 11" id="KW-0692">RNA repair</keyword>
<dbReference type="HOGENOM" id="CLU_015961_3_0_9"/>
<evidence type="ECO:0000256" key="6">
    <source>
        <dbReference type="ARBA" id="ARBA00022741"/>
    </source>
</evidence>
<dbReference type="Pfam" id="PF12627">
    <property type="entry name" value="PolyA_pol_RNAbd"/>
    <property type="match status" value="1"/>
</dbReference>
<dbReference type="InterPro" id="IPR032810">
    <property type="entry name" value="CCA-adding_enz_C"/>
</dbReference>
<evidence type="ECO:0000313" key="16">
    <source>
        <dbReference type="Proteomes" id="UP000006294"/>
    </source>
</evidence>
<dbReference type="Gene3D" id="1.10.246.80">
    <property type="match status" value="1"/>
</dbReference>
<dbReference type="InterPro" id="IPR043519">
    <property type="entry name" value="NT_sf"/>
</dbReference>
<dbReference type="Gene3D" id="1.10.3090.10">
    <property type="entry name" value="cca-adding enzyme, domain 2"/>
    <property type="match status" value="1"/>
</dbReference>
<dbReference type="GO" id="GO:0005524">
    <property type="term" value="F:ATP binding"/>
    <property type="evidence" value="ECO:0007669"/>
    <property type="project" value="UniProtKB-UniRule"/>
</dbReference>
<name>K0IY12_AMPXN</name>
<keyword evidence="9 11" id="KW-0460">Magnesium</keyword>
<dbReference type="HAMAP" id="MF_01263">
    <property type="entry name" value="CCA_bact_type3"/>
    <property type="match status" value="1"/>
</dbReference>
<feature type="binding site" evidence="11">
    <location>
        <position position="28"/>
    </location>
    <ligand>
        <name>CTP</name>
        <dbReference type="ChEBI" id="CHEBI:37563"/>
    </ligand>
</feature>
<keyword evidence="3 11" id="KW-0819">tRNA processing</keyword>
<feature type="binding site" evidence="11">
    <location>
        <position position="161"/>
    </location>
    <ligand>
        <name>CTP</name>
        <dbReference type="ChEBI" id="CHEBI:37563"/>
    </ligand>
</feature>
<feature type="binding site" evidence="11">
    <location>
        <position position="28"/>
    </location>
    <ligand>
        <name>ATP</name>
        <dbReference type="ChEBI" id="CHEBI:30616"/>
    </ligand>
</feature>
<evidence type="ECO:0000259" key="14">
    <source>
        <dbReference type="Pfam" id="PF13735"/>
    </source>
</evidence>
<comment type="cofactor">
    <cofactor evidence="1 11">
        <name>Mg(2+)</name>
        <dbReference type="ChEBI" id="CHEBI:18420"/>
    </cofactor>
</comment>
<feature type="binding site" evidence="11">
    <location>
        <position position="164"/>
    </location>
    <ligand>
        <name>CTP</name>
        <dbReference type="ChEBI" id="CHEBI:37563"/>
    </ligand>
</feature>
<feature type="binding site" evidence="11">
    <location>
        <position position="164"/>
    </location>
    <ligand>
        <name>ATP</name>
        <dbReference type="ChEBI" id="CHEBI:30616"/>
    </ligand>
</feature>
<feature type="binding site" evidence="11">
    <location>
        <position position="161"/>
    </location>
    <ligand>
        <name>ATP</name>
        <dbReference type="ChEBI" id="CHEBI:30616"/>
    </ligand>
</feature>
<dbReference type="EC" id="2.7.7.72" evidence="11"/>
<evidence type="ECO:0000256" key="4">
    <source>
        <dbReference type="ARBA" id="ARBA00022695"/>
    </source>
</evidence>
<dbReference type="InterPro" id="IPR032828">
    <property type="entry name" value="PolyA_RNA-bd"/>
</dbReference>
<evidence type="ECO:0000256" key="3">
    <source>
        <dbReference type="ARBA" id="ARBA00022694"/>
    </source>
</evidence>
<keyword evidence="5 11" id="KW-0479">Metal-binding</keyword>
<evidence type="ECO:0000256" key="7">
    <source>
        <dbReference type="ARBA" id="ARBA00022800"/>
    </source>
</evidence>
<organism evidence="15 16">
    <name type="scientific">Amphibacillus xylanus (strain ATCC 51415 / DSM 6626 / JCM 7361 / LMG 17667 / NBRC 15112 / Ep01)</name>
    <dbReference type="NCBI Taxonomy" id="698758"/>
    <lineage>
        <taxon>Bacteria</taxon>
        <taxon>Bacillati</taxon>
        <taxon>Bacillota</taxon>
        <taxon>Bacilli</taxon>
        <taxon>Bacillales</taxon>
        <taxon>Bacillaceae</taxon>
        <taxon>Amphibacillus</taxon>
    </lineage>
</organism>
<dbReference type="eggNOG" id="COG0617">
    <property type="taxonomic scope" value="Bacteria"/>
</dbReference>
<dbReference type="PANTHER" id="PTHR46173">
    <property type="entry name" value="CCA TRNA NUCLEOTIDYLTRANSFERASE 1, MITOCHONDRIAL"/>
    <property type="match status" value="1"/>
</dbReference>
<feature type="binding site" evidence="11">
    <location>
        <position position="41"/>
    </location>
    <ligand>
        <name>Mg(2+)</name>
        <dbReference type="ChEBI" id="CHEBI:18420"/>
    </ligand>
</feature>
<dbReference type="Proteomes" id="UP000006294">
    <property type="component" value="Chromosome"/>
</dbReference>
<evidence type="ECO:0000259" key="13">
    <source>
        <dbReference type="Pfam" id="PF12627"/>
    </source>
</evidence>
<protein>
    <recommendedName>
        <fullName evidence="11">CCA-adding enzyme</fullName>
        <ecNumber evidence="11">2.7.7.72</ecNumber>
    </recommendedName>
    <alternativeName>
        <fullName evidence="11">CCA tRNA nucleotidyltransferase</fullName>
    </alternativeName>
    <alternativeName>
        <fullName evidence="11">tRNA CCA-pyrophosphorylase</fullName>
    </alternativeName>
    <alternativeName>
        <fullName evidence="11">tRNA adenylyl-/cytidylyl- transferase</fullName>
    </alternativeName>
    <alternativeName>
        <fullName evidence="11">tRNA nucleotidyltransferase</fullName>
    </alternativeName>
    <alternativeName>
        <fullName evidence="11">tRNA-NT</fullName>
    </alternativeName>
</protein>
<dbReference type="CDD" id="cd05398">
    <property type="entry name" value="NT_ClassII-CCAase"/>
    <property type="match status" value="1"/>
</dbReference>
<proteinExistence type="inferred from homology"/>
<keyword evidence="16" id="KW-1185">Reference proteome</keyword>
<feature type="binding site" evidence="11">
    <location>
        <position position="155"/>
    </location>
    <ligand>
        <name>CTP</name>
        <dbReference type="ChEBI" id="CHEBI:37563"/>
    </ligand>
</feature>
<dbReference type="GO" id="GO:0000287">
    <property type="term" value="F:magnesium ion binding"/>
    <property type="evidence" value="ECO:0007669"/>
    <property type="project" value="UniProtKB-UniRule"/>
</dbReference>
<dbReference type="InterPro" id="IPR023068">
    <property type="entry name" value="CCA-adding_enz_firmicutes"/>
</dbReference>
<dbReference type="GO" id="GO:0001680">
    <property type="term" value="P:tRNA 3'-terminal CCA addition"/>
    <property type="evidence" value="ECO:0007669"/>
    <property type="project" value="UniProtKB-UniRule"/>
</dbReference>
<dbReference type="GO" id="GO:0042245">
    <property type="term" value="P:RNA repair"/>
    <property type="evidence" value="ECO:0007669"/>
    <property type="project" value="UniProtKB-KW"/>
</dbReference>
<feature type="binding site" evidence="11">
    <location>
        <position position="112"/>
    </location>
    <ligand>
        <name>CTP</name>
        <dbReference type="ChEBI" id="CHEBI:37563"/>
    </ligand>
</feature>
<keyword evidence="2 11" id="KW-0808">Transferase</keyword>
<feature type="binding site" evidence="11">
    <location>
        <position position="155"/>
    </location>
    <ligand>
        <name>ATP</name>
        <dbReference type="ChEBI" id="CHEBI:30616"/>
    </ligand>
</feature>
<dbReference type="OrthoDB" id="9805698at2"/>
<dbReference type="Gene3D" id="3.30.460.10">
    <property type="entry name" value="Beta Polymerase, domain 2"/>
    <property type="match status" value="1"/>
</dbReference>
<dbReference type="KEGG" id="axl:AXY_12580"/>
<dbReference type="AlphaFoldDB" id="K0IY12"/>
<dbReference type="InterPro" id="IPR002646">
    <property type="entry name" value="PolA_pol_head_dom"/>
</dbReference>
<feature type="domain" description="tRNA nucleotidyltransferase/poly(A) polymerase RNA and SrmB- binding" evidence="13">
    <location>
        <begin position="170"/>
        <end position="228"/>
    </location>
</feature>
<feature type="binding site" evidence="11">
    <location>
        <position position="112"/>
    </location>
    <ligand>
        <name>ATP</name>
        <dbReference type="ChEBI" id="CHEBI:30616"/>
    </ligand>
</feature>
<comment type="miscellaneous">
    <text evidence="11">A single active site specifically recognizes both ATP and CTP and is responsible for their addition.</text>
</comment>
<keyword evidence="6 11" id="KW-0547">Nucleotide-binding</keyword>
<comment type="catalytic activity">
    <reaction evidence="11">
        <text>a tRNA precursor + 2 CTP + ATP = a tRNA with a 3' CCA end + 3 diphosphate</text>
        <dbReference type="Rhea" id="RHEA:14433"/>
        <dbReference type="Rhea" id="RHEA-COMP:10465"/>
        <dbReference type="Rhea" id="RHEA-COMP:10468"/>
        <dbReference type="ChEBI" id="CHEBI:30616"/>
        <dbReference type="ChEBI" id="CHEBI:33019"/>
        <dbReference type="ChEBI" id="CHEBI:37563"/>
        <dbReference type="ChEBI" id="CHEBI:74896"/>
        <dbReference type="ChEBI" id="CHEBI:83071"/>
        <dbReference type="EC" id="2.7.7.72"/>
    </reaction>
</comment>
<keyword evidence="10 11" id="KW-0694">RNA-binding</keyword>
<dbReference type="Pfam" id="PF13735">
    <property type="entry name" value="tRNA_NucTran2_2"/>
    <property type="match status" value="1"/>
</dbReference>
<keyword evidence="4 11" id="KW-0548">Nucleotidyltransferase</keyword>
<dbReference type="PANTHER" id="PTHR46173:SF1">
    <property type="entry name" value="CCA TRNA NUCLEOTIDYLTRANSFERASE 1, MITOCHONDRIAL"/>
    <property type="match status" value="1"/>
</dbReference>
<reference evidence="15 16" key="1">
    <citation type="submission" date="2011-01" db="EMBL/GenBank/DDBJ databases">
        <title>Whole genome sequence of Amphibacillus xylinus NBRC 15112.</title>
        <authorList>
            <person name="Nakazawa H."/>
            <person name="Katano Y."/>
            <person name="Nakamura S."/>
            <person name="Sasagawa M."/>
            <person name="Fukada J."/>
            <person name="Arai T."/>
            <person name="Sasakura N."/>
            <person name="Mochizuki D."/>
            <person name="Hosoyama A."/>
            <person name="Harada K."/>
            <person name="Horikawa H."/>
            <person name="Kato Y."/>
            <person name="Harada T."/>
            <person name="Sasaki K."/>
            <person name="Sekiguchi M."/>
            <person name="Hodoyama M."/>
            <person name="Nishiko R."/>
            <person name="Narita H."/>
            <person name="Hanamaki A."/>
            <person name="Hata C."/>
            <person name="Konno Y."/>
            <person name="Niimura Y."/>
            <person name="Yamazaki S."/>
            <person name="Fujita N."/>
        </authorList>
    </citation>
    <scope>NUCLEOTIDE SEQUENCE [LARGE SCALE GENOMIC DNA]</scope>
    <source>
        <strain evidence="16">ATCC 51415 / DSM 6626 / JCM 7361 / LMG 17667 / NBRC 15112 / Ep01</strain>
    </source>
</reference>
<feature type="binding site" evidence="11">
    <location>
        <position position="158"/>
    </location>
    <ligand>
        <name>CTP</name>
        <dbReference type="ChEBI" id="CHEBI:37563"/>
    </ligand>
</feature>
<dbReference type="SUPFAM" id="SSF81301">
    <property type="entry name" value="Nucleotidyltransferase"/>
    <property type="match status" value="1"/>
</dbReference>
<dbReference type="RefSeq" id="WP_015009994.1">
    <property type="nucleotide sequence ID" value="NC_018704.1"/>
</dbReference>
<feature type="binding site" evidence="11">
    <location>
        <position position="43"/>
    </location>
    <ligand>
        <name>Mg(2+)</name>
        <dbReference type="ChEBI" id="CHEBI:18420"/>
    </ligand>
</feature>
<gene>
    <name evidence="11 15" type="primary">cca</name>
    <name evidence="15" type="ordered locus">AXY_12580</name>
</gene>
<keyword evidence="8 11" id="KW-0067">ATP-binding</keyword>
<dbReference type="Pfam" id="PF01743">
    <property type="entry name" value="PolyA_pol"/>
    <property type="match status" value="1"/>
</dbReference>
<sequence>MSKIMFQLAFEMIETIKKAGFQAYVVGGAVRDYLLNKEVNDIDIASSATPTQIQEIFDQVIPVGIEHGTVIVRYKHQSFEVTTFRSEQGYSDYRRPDRVTFVNSITDDLARRDFTINAIAMTEDSVLVDPFDGQADLASKMIKAVGNPVERFTEDPLRMLRAIRFVSQLNFNLDRNTWEEIKNNAALIEKLSIERITVEIEKMFLGKALKKAIDYCYQARLFSHLPIFKPKENMIDHILTVEQPFIELIDLFVYLTIITNEEITINQWCQAYKLSNKAKNSGESLKHLIQLYKHEQLSRQLVYHLPSELDDRFISLIQRVYQHSVSQAMIDQIRRQLPITNRREIKMNGHDLQLLYPGKPRGEWIRDYLTSIEEQIIDGSLENDFEKIKEWILKCHPPVNN</sequence>
<evidence type="ECO:0000256" key="1">
    <source>
        <dbReference type="ARBA" id="ARBA00001946"/>
    </source>
</evidence>
<comment type="catalytic activity">
    <reaction evidence="11">
        <text>a tRNA with a 3' CCA end + 2 CTP + ATP = a tRNA with a 3' CCACCA end + 3 diphosphate</text>
        <dbReference type="Rhea" id="RHEA:76235"/>
        <dbReference type="Rhea" id="RHEA-COMP:10468"/>
        <dbReference type="Rhea" id="RHEA-COMP:18655"/>
        <dbReference type="ChEBI" id="CHEBI:30616"/>
        <dbReference type="ChEBI" id="CHEBI:33019"/>
        <dbReference type="ChEBI" id="CHEBI:37563"/>
        <dbReference type="ChEBI" id="CHEBI:83071"/>
        <dbReference type="ChEBI" id="CHEBI:195187"/>
    </reaction>
</comment>
<evidence type="ECO:0000313" key="15">
    <source>
        <dbReference type="EMBL" id="BAM47390.1"/>
    </source>
</evidence>
<evidence type="ECO:0000259" key="12">
    <source>
        <dbReference type="Pfam" id="PF01743"/>
    </source>
</evidence>
<evidence type="ECO:0000256" key="5">
    <source>
        <dbReference type="ARBA" id="ARBA00022723"/>
    </source>
</evidence>
<evidence type="ECO:0000256" key="11">
    <source>
        <dbReference type="HAMAP-Rule" id="MF_01263"/>
    </source>
</evidence>
<dbReference type="GO" id="GO:0000049">
    <property type="term" value="F:tRNA binding"/>
    <property type="evidence" value="ECO:0007669"/>
    <property type="project" value="UniProtKB-UniRule"/>
</dbReference>
<feature type="binding site" evidence="11">
    <location>
        <position position="31"/>
    </location>
    <ligand>
        <name>CTP</name>
        <dbReference type="ChEBI" id="CHEBI:37563"/>
    </ligand>
</feature>
<feature type="binding site" evidence="11">
    <location>
        <position position="158"/>
    </location>
    <ligand>
        <name>ATP</name>
        <dbReference type="ChEBI" id="CHEBI:30616"/>
    </ligand>
</feature>
<dbReference type="GO" id="GO:0160016">
    <property type="term" value="F:CCACCA tRNA nucleotidyltransferase activity"/>
    <property type="evidence" value="ECO:0007669"/>
    <property type="project" value="RHEA"/>
</dbReference>
<evidence type="ECO:0000256" key="8">
    <source>
        <dbReference type="ARBA" id="ARBA00022840"/>
    </source>
</evidence>
<comment type="function">
    <text evidence="11">Catalyzes the addition and repair of the essential 3'-terminal CCA sequence in tRNAs without using a nucleic acid template. Adds these three nucleotides in the order of C, C, and A to the tRNA nucleotide-73, using CTP and ATP as substrates and producing inorganic pyrophosphate. tRNA 3'-terminal CCA addition is required both for tRNA processing and repair. Also involved in tRNA surveillance by mediating tandem CCA addition to generate a CCACCA at the 3' terminus of unstable tRNAs. While stable tRNAs receive only 3'-terminal CCA, unstable tRNAs are marked with CCACCA and rapidly degraded.</text>
</comment>
<dbReference type="SUPFAM" id="SSF81891">
    <property type="entry name" value="Poly A polymerase C-terminal region-like"/>
    <property type="match status" value="1"/>
</dbReference>
<dbReference type="NCBIfam" id="NF009814">
    <property type="entry name" value="PRK13299.1"/>
    <property type="match status" value="1"/>
</dbReference>
<feature type="binding site" evidence="11">
    <location>
        <position position="31"/>
    </location>
    <ligand>
        <name>ATP</name>
        <dbReference type="ChEBI" id="CHEBI:30616"/>
    </ligand>
</feature>
<dbReference type="GO" id="GO:0004810">
    <property type="term" value="F:CCA tRNA nucleotidyltransferase activity"/>
    <property type="evidence" value="ECO:0007669"/>
    <property type="project" value="UniProtKB-UniRule"/>
</dbReference>
<evidence type="ECO:0000256" key="2">
    <source>
        <dbReference type="ARBA" id="ARBA00022679"/>
    </source>
</evidence>
<feature type="domain" description="Poly A polymerase head" evidence="12">
    <location>
        <begin position="23"/>
        <end position="142"/>
    </location>
</feature>
<dbReference type="EMBL" id="AP012050">
    <property type="protein sequence ID" value="BAM47390.1"/>
    <property type="molecule type" value="Genomic_DNA"/>
</dbReference>
<dbReference type="InterPro" id="IPR050264">
    <property type="entry name" value="Bact_CCA-adding_enz_type3_sf"/>
</dbReference>
<dbReference type="STRING" id="698758.AXY_12580"/>
<feature type="domain" description="CCA-adding enzyme C-terminal" evidence="14">
    <location>
        <begin position="253"/>
        <end position="392"/>
    </location>
</feature>
<evidence type="ECO:0000256" key="10">
    <source>
        <dbReference type="ARBA" id="ARBA00022884"/>
    </source>
</evidence>
<accession>K0IY12</accession>
<comment type="subunit">
    <text evidence="11">Homodimer.</text>
</comment>
<dbReference type="PATRIC" id="fig|698758.3.peg.1258"/>
<evidence type="ECO:0000256" key="9">
    <source>
        <dbReference type="ARBA" id="ARBA00022842"/>
    </source>
</evidence>
<comment type="similarity">
    <text evidence="11">Belongs to the tRNA nucleotidyltransferase/poly(A) polymerase family. Bacterial CCA-adding enzyme type 3 subfamily.</text>
</comment>